<reference evidence="1 2" key="1">
    <citation type="journal article" date="2020" name="ISME J.">
        <title>Comparative genomics reveals insights into cyanobacterial evolution and habitat adaptation.</title>
        <authorList>
            <person name="Chen M.Y."/>
            <person name="Teng W.K."/>
            <person name="Zhao L."/>
            <person name="Hu C.X."/>
            <person name="Zhou Y.K."/>
            <person name="Han B.P."/>
            <person name="Song L.R."/>
            <person name="Shu W.S."/>
        </authorList>
    </citation>
    <scope>NUCLEOTIDE SEQUENCE [LARGE SCALE GENOMIC DNA]</scope>
    <source>
        <strain evidence="1 2">FACHB-391</strain>
    </source>
</reference>
<protein>
    <submittedName>
        <fullName evidence="1">Uncharacterized protein</fullName>
    </submittedName>
</protein>
<gene>
    <name evidence="1" type="ORF">H6G95_10110</name>
</gene>
<evidence type="ECO:0000313" key="1">
    <source>
        <dbReference type="EMBL" id="MBD2560966.1"/>
    </source>
</evidence>
<dbReference type="RefSeq" id="WP_190892684.1">
    <property type="nucleotide sequence ID" value="NZ_JACJTE010000008.1"/>
</dbReference>
<keyword evidence="2" id="KW-1185">Reference proteome</keyword>
<evidence type="ECO:0000313" key="2">
    <source>
        <dbReference type="Proteomes" id="UP000604661"/>
    </source>
</evidence>
<dbReference type="EMBL" id="JACJTE010000008">
    <property type="protein sequence ID" value="MBD2560966.1"/>
    <property type="molecule type" value="Genomic_DNA"/>
</dbReference>
<sequence>MATKQLSNDRLKAHIETLGNAGDLNALPGSRPWAIAVKLEMQAVIHDAVFNAQQLKAWRDLMKEYDGYQQLVDEHGKPFKSYEELCKAQPPFGLGCEPLDIDKLISELELSDEKTFELEKLPLKQGGNPKGYLQRFSQVVQACPDNQPLNAGKISEVLQLALKNAHVWRQRWHKLGWIEALPGNKPGYYYQITEEGRRVAKHWLEEVPSATFRGGLWLNIPRHNSKKAAEELIQALDSEQLRELYSLIGKSLDQDSH</sequence>
<name>A0ABR8EWD2_NOSLI</name>
<accession>A0ABR8EWD2</accession>
<organism evidence="1 2">
    <name type="scientific">Nostoc linckia FACHB-391</name>
    <dbReference type="NCBI Taxonomy" id="2692906"/>
    <lineage>
        <taxon>Bacteria</taxon>
        <taxon>Bacillati</taxon>
        <taxon>Cyanobacteriota</taxon>
        <taxon>Cyanophyceae</taxon>
        <taxon>Nostocales</taxon>
        <taxon>Nostocaceae</taxon>
        <taxon>Nostoc</taxon>
    </lineage>
</organism>
<proteinExistence type="predicted"/>
<dbReference type="Proteomes" id="UP000604661">
    <property type="component" value="Unassembled WGS sequence"/>
</dbReference>
<comment type="caution">
    <text evidence="1">The sequence shown here is derived from an EMBL/GenBank/DDBJ whole genome shotgun (WGS) entry which is preliminary data.</text>
</comment>